<protein>
    <submittedName>
        <fullName evidence="1">Helix-turn-helix domain-containing protein</fullName>
    </submittedName>
</protein>
<name>A0ABW9RLB4_9BACT</name>
<dbReference type="SUPFAM" id="SSF46689">
    <property type="entry name" value="Homeodomain-like"/>
    <property type="match status" value="1"/>
</dbReference>
<dbReference type="Pfam" id="PF13565">
    <property type="entry name" value="HTH_32"/>
    <property type="match status" value="1"/>
</dbReference>
<sequence length="155" mass="18175">MGKPTSKVKGYTSYDIKRLLDENKAFTVAIRLHMLYLVAQGKPSRKVAEIYNMSFKQVLNWVHRFEKEGISGLEDRPGRGRKSKLSAHDLRIIKKTILTEFPSNKGYKDEKWTGPLLQDWINQEFDLNYKKAQIYNLLHKMDLRFQKGMGIIEKK</sequence>
<dbReference type="Proteomes" id="UP000798808">
    <property type="component" value="Unassembled WGS sequence"/>
</dbReference>
<evidence type="ECO:0000313" key="1">
    <source>
        <dbReference type="EMBL" id="MTI24887.1"/>
    </source>
</evidence>
<gene>
    <name evidence="1" type="ORF">E1163_08035</name>
</gene>
<keyword evidence="2" id="KW-1185">Reference proteome</keyword>
<reference evidence="1 2" key="1">
    <citation type="submission" date="2019-02" db="EMBL/GenBank/DDBJ databases">
        <authorList>
            <person name="Goldberg S.R."/>
            <person name="Haltli B.A."/>
            <person name="Correa H."/>
            <person name="Russell K.G."/>
        </authorList>
    </citation>
    <scope>NUCLEOTIDE SEQUENCE [LARGE SCALE GENOMIC DNA]</scope>
    <source>
        <strain evidence="1 2">JCM 16186</strain>
    </source>
</reference>
<dbReference type="EMBL" id="SMLW01000463">
    <property type="protein sequence ID" value="MTI24887.1"/>
    <property type="molecule type" value="Genomic_DNA"/>
</dbReference>
<organism evidence="1 2">
    <name type="scientific">Fulvivirga kasyanovii</name>
    <dbReference type="NCBI Taxonomy" id="396812"/>
    <lineage>
        <taxon>Bacteria</taxon>
        <taxon>Pseudomonadati</taxon>
        <taxon>Bacteroidota</taxon>
        <taxon>Cytophagia</taxon>
        <taxon>Cytophagales</taxon>
        <taxon>Fulvivirgaceae</taxon>
        <taxon>Fulvivirga</taxon>
    </lineage>
</organism>
<accession>A0ABW9RLB4</accession>
<dbReference type="InterPro" id="IPR009057">
    <property type="entry name" value="Homeodomain-like_sf"/>
</dbReference>
<comment type="caution">
    <text evidence="1">The sequence shown here is derived from an EMBL/GenBank/DDBJ whole genome shotgun (WGS) entry which is preliminary data.</text>
</comment>
<dbReference type="RefSeq" id="WP_155170925.1">
    <property type="nucleotide sequence ID" value="NZ_BAAAFL010000027.1"/>
</dbReference>
<proteinExistence type="predicted"/>
<evidence type="ECO:0000313" key="2">
    <source>
        <dbReference type="Proteomes" id="UP000798808"/>
    </source>
</evidence>